<dbReference type="Pfam" id="PF14622">
    <property type="entry name" value="Ribonucleas_3_3"/>
    <property type="match status" value="1"/>
</dbReference>
<reference evidence="3" key="1">
    <citation type="submission" date="2023-10" db="EMBL/GenBank/DDBJ databases">
        <authorList>
            <person name="Noh H."/>
        </authorList>
    </citation>
    <scope>NUCLEOTIDE SEQUENCE</scope>
    <source>
        <strain evidence="3">DUCC4014</strain>
    </source>
</reference>
<accession>A0AAF1BMM9</accession>
<evidence type="ECO:0000256" key="1">
    <source>
        <dbReference type="SAM" id="MobiDB-lite"/>
    </source>
</evidence>
<dbReference type="Proteomes" id="UP000827549">
    <property type="component" value="Chromosome 1"/>
</dbReference>
<organism evidence="3 4">
    <name type="scientific">Vanrija pseudolonga</name>
    <dbReference type="NCBI Taxonomy" id="143232"/>
    <lineage>
        <taxon>Eukaryota</taxon>
        <taxon>Fungi</taxon>
        <taxon>Dikarya</taxon>
        <taxon>Basidiomycota</taxon>
        <taxon>Agaricomycotina</taxon>
        <taxon>Tremellomycetes</taxon>
        <taxon>Trichosporonales</taxon>
        <taxon>Trichosporonaceae</taxon>
        <taxon>Vanrija</taxon>
    </lineage>
</organism>
<dbReference type="InterPro" id="IPR036389">
    <property type="entry name" value="RNase_III_sf"/>
</dbReference>
<dbReference type="GeneID" id="87803759"/>
<dbReference type="PANTHER" id="PTHR28160:SF1">
    <property type="entry name" value="LARGE RIBOSOMAL SUBUNIT PROTEIN ML57"/>
    <property type="match status" value="1"/>
</dbReference>
<dbReference type="CDD" id="cd00593">
    <property type="entry name" value="RIBOc"/>
    <property type="match status" value="1"/>
</dbReference>
<dbReference type="GO" id="GO:0003735">
    <property type="term" value="F:structural constituent of ribosome"/>
    <property type="evidence" value="ECO:0007669"/>
    <property type="project" value="InterPro"/>
</dbReference>
<protein>
    <recommendedName>
        <fullName evidence="2">RNase III domain-containing protein</fullName>
    </recommendedName>
</protein>
<keyword evidence="4" id="KW-1185">Reference proteome</keyword>
<dbReference type="RefSeq" id="XP_062622920.1">
    <property type="nucleotide sequence ID" value="XM_062766936.1"/>
</dbReference>
<evidence type="ECO:0000313" key="3">
    <source>
        <dbReference type="EMBL" id="WOO76888.1"/>
    </source>
</evidence>
<evidence type="ECO:0000313" key="4">
    <source>
        <dbReference type="Proteomes" id="UP000827549"/>
    </source>
</evidence>
<dbReference type="GO" id="GO:0004525">
    <property type="term" value="F:ribonuclease III activity"/>
    <property type="evidence" value="ECO:0007669"/>
    <property type="project" value="InterPro"/>
</dbReference>
<name>A0AAF1BMM9_9TREE</name>
<dbReference type="Gene3D" id="1.10.1520.10">
    <property type="entry name" value="Ribonuclease III domain"/>
    <property type="match status" value="1"/>
</dbReference>
<dbReference type="InterPro" id="IPR040030">
    <property type="entry name" value="Ribosomal_mL57"/>
</dbReference>
<dbReference type="GO" id="GO:0005762">
    <property type="term" value="C:mitochondrial large ribosomal subunit"/>
    <property type="evidence" value="ECO:0007669"/>
    <property type="project" value="InterPro"/>
</dbReference>
<proteinExistence type="predicted"/>
<dbReference type="AlphaFoldDB" id="A0AAF1BMM9"/>
<feature type="domain" description="RNase III" evidence="2">
    <location>
        <begin position="89"/>
        <end position="226"/>
    </location>
</feature>
<dbReference type="PANTHER" id="PTHR28160">
    <property type="entry name" value="54S RIBOSOMAL PROTEIN L15, MITOCHONDRIAL"/>
    <property type="match status" value="1"/>
</dbReference>
<dbReference type="GO" id="GO:0032543">
    <property type="term" value="P:mitochondrial translation"/>
    <property type="evidence" value="ECO:0007669"/>
    <property type="project" value="InterPro"/>
</dbReference>
<dbReference type="GO" id="GO:0006396">
    <property type="term" value="P:RNA processing"/>
    <property type="evidence" value="ECO:0007669"/>
    <property type="project" value="InterPro"/>
</dbReference>
<feature type="compositionally biased region" description="Low complexity" evidence="1">
    <location>
        <begin position="1"/>
        <end position="16"/>
    </location>
</feature>
<feature type="region of interest" description="Disordered" evidence="1">
    <location>
        <begin position="1"/>
        <end position="53"/>
    </location>
</feature>
<feature type="compositionally biased region" description="Low complexity" evidence="1">
    <location>
        <begin position="24"/>
        <end position="49"/>
    </location>
</feature>
<dbReference type="SMART" id="SM00535">
    <property type="entry name" value="RIBOc"/>
    <property type="match status" value="1"/>
</dbReference>
<dbReference type="SUPFAM" id="SSF69065">
    <property type="entry name" value="RNase III domain-like"/>
    <property type="match status" value="1"/>
</dbReference>
<dbReference type="InterPro" id="IPR000999">
    <property type="entry name" value="RNase_III_dom"/>
</dbReference>
<dbReference type="PROSITE" id="PS50142">
    <property type="entry name" value="RNASE_3_2"/>
    <property type="match status" value="1"/>
</dbReference>
<evidence type="ECO:0000259" key="2">
    <source>
        <dbReference type="PROSITE" id="PS50142"/>
    </source>
</evidence>
<gene>
    <name evidence="3" type="ORF">LOC62_01G000501</name>
</gene>
<sequence>MSTSRTVASASRAVRAATRRPEARLYSAAAAAEVSEPSAPLSSPSTAPLPHLPRSTYRRHAVETTPAKAQAYLSDLLTLPPSAAFPPALALQILTHKSYRFAHRIAHAPPYTPDEIAQSQASHNERLSFLGRRALQAYTGMFVHSALPSSSAARASPFFAAEALEGRLEDLIHPTELGKTVGNRWGLDNVMRWDRVVDEGRRQGGARKIRGLTVEAILGGVFTHLGSAAAQRAFYLHVLPALAGQLEDPVLKQAAKKLETSAQSAGGVAPK</sequence>
<dbReference type="EMBL" id="CP086714">
    <property type="protein sequence ID" value="WOO76888.1"/>
    <property type="molecule type" value="Genomic_DNA"/>
</dbReference>